<gene>
    <name evidence="1" type="ORF">PITCH_A1380047</name>
</gene>
<sequence>MTVMILTDFYRCRIDNLIIYKSQLTEHYY</sequence>
<evidence type="ECO:0000313" key="1">
    <source>
        <dbReference type="EMBL" id="SPD72499.1"/>
    </source>
</evidence>
<dbReference type="AlphaFoldDB" id="A0A445MSW0"/>
<protein>
    <submittedName>
        <fullName evidence="1">Uncharacterized protein</fullName>
    </submittedName>
</protein>
<reference evidence="1" key="1">
    <citation type="submission" date="2018-01" db="EMBL/GenBank/DDBJ databases">
        <authorList>
            <person name="Regsiter A."/>
            <person name="William W."/>
        </authorList>
    </citation>
    <scope>NUCLEOTIDE SEQUENCE</scope>
    <source>
        <strain evidence="1">TRIP AH-1</strain>
    </source>
</reference>
<dbReference type="EMBL" id="OJIN01000044">
    <property type="protein sequence ID" value="SPD72499.1"/>
    <property type="molecule type" value="Genomic_DNA"/>
</dbReference>
<proteinExistence type="predicted"/>
<accession>A0A445MSW0</accession>
<organism evidence="1">
    <name type="scientific">uncultured Desulfobacterium sp</name>
    <dbReference type="NCBI Taxonomy" id="201089"/>
    <lineage>
        <taxon>Bacteria</taxon>
        <taxon>Pseudomonadati</taxon>
        <taxon>Thermodesulfobacteriota</taxon>
        <taxon>Desulfobacteria</taxon>
        <taxon>Desulfobacterales</taxon>
        <taxon>Desulfobacteriaceae</taxon>
        <taxon>Desulfobacterium</taxon>
        <taxon>environmental samples</taxon>
    </lineage>
</organism>
<name>A0A445MSW0_9BACT</name>